<accession>A0ABP9ZHB0</accession>
<organism evidence="4 5">
    <name type="scientific">Apilactobacillus apinorum</name>
    <dbReference type="NCBI Taxonomy" id="1218495"/>
    <lineage>
        <taxon>Bacteria</taxon>
        <taxon>Bacillati</taxon>
        <taxon>Bacillota</taxon>
        <taxon>Bacilli</taxon>
        <taxon>Lactobacillales</taxon>
        <taxon>Lactobacillaceae</taxon>
        <taxon>Apilactobacillus</taxon>
    </lineage>
</organism>
<evidence type="ECO:0000256" key="1">
    <source>
        <dbReference type="ARBA" id="ARBA00023125"/>
    </source>
</evidence>
<dbReference type="EMBL" id="BAABVV010000028">
    <property type="protein sequence ID" value="GAA6114176.1"/>
    <property type="molecule type" value="Genomic_DNA"/>
</dbReference>
<dbReference type="InterPro" id="IPR001647">
    <property type="entry name" value="HTH_TetR"/>
</dbReference>
<evidence type="ECO:0000259" key="3">
    <source>
        <dbReference type="PROSITE" id="PS50977"/>
    </source>
</evidence>
<proteinExistence type="predicted"/>
<feature type="domain" description="HTH tetR-type" evidence="3">
    <location>
        <begin position="5"/>
        <end position="65"/>
    </location>
</feature>
<feature type="DNA-binding region" description="H-T-H motif" evidence="2">
    <location>
        <begin position="28"/>
        <end position="47"/>
    </location>
</feature>
<gene>
    <name evidence="4" type="ORF">AP20H10_05390</name>
</gene>
<dbReference type="RefSeq" id="WP_353317564.1">
    <property type="nucleotide sequence ID" value="NZ_BAABVV010000028.1"/>
</dbReference>
<dbReference type="Proteomes" id="UP001438112">
    <property type="component" value="Unassembled WGS sequence"/>
</dbReference>
<protein>
    <submittedName>
        <fullName evidence="4">TetR/AcrR family transcriptional regulator</fullName>
    </submittedName>
</protein>
<dbReference type="Pfam" id="PF14278">
    <property type="entry name" value="TetR_C_8"/>
    <property type="match status" value="1"/>
</dbReference>
<evidence type="ECO:0000313" key="5">
    <source>
        <dbReference type="Proteomes" id="UP001438112"/>
    </source>
</evidence>
<comment type="caution">
    <text evidence="4">The sequence shown here is derived from an EMBL/GenBank/DDBJ whole genome shotgun (WGS) entry which is preliminary data.</text>
</comment>
<evidence type="ECO:0000313" key="4">
    <source>
        <dbReference type="EMBL" id="GAA6114176.1"/>
    </source>
</evidence>
<dbReference type="InterPro" id="IPR009057">
    <property type="entry name" value="Homeodomain-like_sf"/>
</dbReference>
<dbReference type="PROSITE" id="PS50977">
    <property type="entry name" value="HTH_TETR_2"/>
    <property type="match status" value="1"/>
</dbReference>
<evidence type="ECO:0000256" key="2">
    <source>
        <dbReference type="PROSITE-ProRule" id="PRU00335"/>
    </source>
</evidence>
<keyword evidence="1 2" id="KW-0238">DNA-binding</keyword>
<dbReference type="Pfam" id="PF00440">
    <property type="entry name" value="TetR_N"/>
    <property type="match status" value="1"/>
</dbReference>
<dbReference type="SUPFAM" id="SSF46689">
    <property type="entry name" value="Homeodomain-like"/>
    <property type="match status" value="1"/>
</dbReference>
<dbReference type="PANTHER" id="PTHR43479:SF11">
    <property type="entry name" value="ACREF_ENVCD OPERON REPRESSOR-RELATED"/>
    <property type="match status" value="1"/>
</dbReference>
<dbReference type="InterPro" id="IPR039532">
    <property type="entry name" value="TetR_C_Firmicutes"/>
</dbReference>
<name>A0ABP9ZHB0_9LACO</name>
<reference evidence="4 5" key="1">
    <citation type="submission" date="2024-03" db="EMBL/GenBank/DDBJ databases">
        <title>Inconsistent identification of Apilactobacillus kunkeei-related strains obtained by well-developed overall genome related indices.</title>
        <authorList>
            <person name="Maeno S."/>
            <person name="Endo A."/>
        </authorList>
    </citation>
    <scope>NUCLEOTIDE SEQUENCE [LARGE SCALE GENOMIC DNA]</scope>
    <source>
        <strain evidence="4 5">20H-10</strain>
    </source>
</reference>
<dbReference type="InterPro" id="IPR050624">
    <property type="entry name" value="HTH-type_Tx_Regulator"/>
</dbReference>
<dbReference type="PANTHER" id="PTHR43479">
    <property type="entry name" value="ACREF/ENVCD OPERON REPRESSOR-RELATED"/>
    <property type="match status" value="1"/>
</dbReference>
<keyword evidence="5" id="KW-1185">Reference proteome</keyword>
<sequence>MIIRSKSKKKIVMSFLNLSAHQDINTLSTNDIIDNANISRGTFYNHFKNKIGIVNFMEESISESLDEEFENVDKEYSNFFYILTENVFPIVYEDREYIKVLYKFYEPQLFEFLQTHYEKFLIPYFEHYDEKELGIPKYFTLTFFFRVILDAIMAWISQPIPIAPSEFKKIFYKLINNSMTEICGIVIRE</sequence>
<dbReference type="Gene3D" id="1.10.357.10">
    <property type="entry name" value="Tetracycline Repressor, domain 2"/>
    <property type="match status" value="1"/>
</dbReference>